<dbReference type="Pfam" id="PF21117">
    <property type="entry name" value="MRB1590_C"/>
    <property type="match status" value="1"/>
</dbReference>
<dbReference type="EMBL" id="CP003924">
    <property type="protein sequence ID" value="AGS35841.1"/>
    <property type="molecule type" value="Genomic_DNA"/>
</dbReference>
<proteinExistence type="predicted"/>
<evidence type="ECO:0000259" key="2">
    <source>
        <dbReference type="Pfam" id="PF09818"/>
    </source>
</evidence>
<feature type="domain" description="ATPase of the ABC class N-terminal" evidence="3">
    <location>
        <begin position="2"/>
        <end position="156"/>
    </location>
</feature>
<dbReference type="SUPFAM" id="SSF52540">
    <property type="entry name" value="P-loop containing nucleoside triphosphate hydrolases"/>
    <property type="match status" value="1"/>
</dbReference>
<feature type="domain" description="MRB1590-like C-terminal" evidence="4">
    <location>
        <begin position="448"/>
        <end position="535"/>
    </location>
</feature>
<feature type="region of interest" description="Disordered" evidence="1">
    <location>
        <begin position="425"/>
        <end position="445"/>
    </location>
</feature>
<dbReference type="PANTHER" id="PTHR38149">
    <property type="entry name" value="ATPASE"/>
    <property type="match status" value="1"/>
</dbReference>
<evidence type="ECO:0000313" key="6">
    <source>
        <dbReference type="Proteomes" id="UP000015388"/>
    </source>
</evidence>
<evidence type="ECO:0008006" key="7">
    <source>
        <dbReference type="Google" id="ProtNLM"/>
    </source>
</evidence>
<dbReference type="InterPro" id="IPR046833">
    <property type="entry name" value="ABC_N"/>
</dbReference>
<accession>S5TLV4</accession>
<dbReference type="InterPro" id="IPR019195">
    <property type="entry name" value="ABC_ATPase_put"/>
</dbReference>
<evidence type="ECO:0000256" key="1">
    <source>
        <dbReference type="SAM" id="MobiDB-lite"/>
    </source>
</evidence>
<evidence type="ECO:0000259" key="3">
    <source>
        <dbReference type="Pfam" id="PF20446"/>
    </source>
</evidence>
<dbReference type="Gene3D" id="3.40.50.300">
    <property type="entry name" value="P-loop containing nucleotide triphosphate hydrolases"/>
    <property type="match status" value="1"/>
</dbReference>
<dbReference type="PANTHER" id="PTHR38149:SF1">
    <property type="entry name" value="ATPASE"/>
    <property type="match status" value="1"/>
</dbReference>
<dbReference type="Proteomes" id="UP000015388">
    <property type="component" value="Chromosome"/>
</dbReference>
<dbReference type="HOGENOM" id="CLU_021720_2_0_11"/>
<reference evidence="5 6" key="1">
    <citation type="submission" date="2012-11" db="EMBL/GenBank/DDBJ databases">
        <title>The complete genome sequence of Corynebacterium maris Coryn-1 (=DSM 45190).</title>
        <authorList>
            <person name="Schaffert L."/>
            <person name="Albersmeier A."/>
            <person name="Kalinowski J."/>
            <person name="Ruckert C."/>
        </authorList>
    </citation>
    <scope>NUCLEOTIDE SEQUENCE [LARGE SCALE GENOMIC DNA]</scope>
    <source>
        <strain evidence="6">Coryn-1</strain>
    </source>
</reference>
<name>S5TLV4_9CORY</name>
<dbReference type="InterPro" id="IPR027417">
    <property type="entry name" value="P-loop_NTPase"/>
</dbReference>
<dbReference type="Pfam" id="PF20446">
    <property type="entry name" value="ABC_N"/>
    <property type="match status" value="1"/>
</dbReference>
<evidence type="ECO:0000313" key="5">
    <source>
        <dbReference type="EMBL" id="AGS35841.1"/>
    </source>
</evidence>
<dbReference type="InterPro" id="IPR046834">
    <property type="entry name" value="ABC_ATPase_C"/>
</dbReference>
<dbReference type="InterPro" id="IPR049069">
    <property type="entry name" value="MRB1590-like_C"/>
</dbReference>
<protein>
    <recommendedName>
        <fullName evidence="7">ATPase of the ABC class</fullName>
    </recommendedName>
</protein>
<keyword evidence="6" id="KW-1185">Reference proteome</keyword>
<organism evidence="5 6">
    <name type="scientific">Corynebacterium maris DSM 45190</name>
    <dbReference type="NCBI Taxonomy" id="1224163"/>
    <lineage>
        <taxon>Bacteria</taxon>
        <taxon>Bacillati</taxon>
        <taxon>Actinomycetota</taxon>
        <taxon>Actinomycetes</taxon>
        <taxon>Mycobacteriales</taxon>
        <taxon>Corynebacteriaceae</taxon>
        <taxon>Corynebacterium</taxon>
    </lineage>
</organism>
<feature type="compositionally biased region" description="Pro residues" evidence="1">
    <location>
        <begin position="425"/>
        <end position="434"/>
    </location>
</feature>
<dbReference type="eggNOG" id="COG3044">
    <property type="taxonomic scope" value="Bacteria"/>
</dbReference>
<dbReference type="OrthoDB" id="9809999at2"/>
<dbReference type="RefSeq" id="WP_020935773.1">
    <property type="nucleotide sequence ID" value="NC_021915.1"/>
</dbReference>
<dbReference type="PATRIC" id="fig|1224163.3.peg.2392"/>
<dbReference type="Pfam" id="PF09818">
    <property type="entry name" value="ABC_ATPase"/>
    <property type="match status" value="1"/>
</dbReference>
<dbReference type="STRING" id="1224163.B841_11845"/>
<dbReference type="AlphaFoldDB" id="S5TLV4"/>
<feature type="domain" description="ATPase of the ABC class C-terminal" evidence="2">
    <location>
        <begin position="161"/>
        <end position="426"/>
    </location>
</feature>
<sequence length="536" mass="57621">MSLASRLTALDGKGYGAYKSLRGEHAVAPGVTLHLDKVQADPFAPPSLIRVVLERAVLGNIHDLAVWHPGAAGDHLTRRLVGAIAELSPRGKENGQLGIDRPGQQVLVRSTVVFTRHGLELRMEAALPAKGRRIRGRVAARLLTEVLPDVVTRAVVDADPEKLQEAIRLKVDQEDLREQVRADDLVAFVADGSVLPRRSGDSDEPLRTAVTFQSPESLRRSYRLPSGREVTGMGLARGVTVIVGGGFHGKSTLLRALQSGVYDHVAGDGRELIVSVDDAVALRAEDGRAVTGVDISQFIDGLPTGAGTTNFSTPNASGSTSQAAWLSEALEAGSSCLLIDEDTSATNFMIRDERMRLLVPADREPITPLIDRIRGLWEGAGVSTVLVTGGSGAYLDVADRVILMDDYLPLDVTERAAKLREPVPAQEPYPLPAPRRPRIDVRGKRPPQAKGLQVIRVGDGQLDLSALAQLVDGSQTRTIATLLPRVQQRLEGGMSLAEAVAAALHENVVTRPGRHPGRLAQVRPQELMFAVNHLRP</sequence>
<gene>
    <name evidence="5" type="ORF">B841_11845</name>
</gene>
<dbReference type="KEGG" id="cmd:B841_11845"/>
<evidence type="ECO:0000259" key="4">
    <source>
        <dbReference type="Pfam" id="PF21117"/>
    </source>
</evidence>